<dbReference type="SUPFAM" id="SSF53067">
    <property type="entry name" value="Actin-like ATPase domain"/>
    <property type="match status" value="2"/>
</dbReference>
<dbReference type="PANTHER" id="PTHR11735">
    <property type="entry name" value="TRNA N6-ADENOSINE THREONYLCARBAMOYLTRANSFERASE"/>
    <property type="match status" value="1"/>
</dbReference>
<accession>A0A1F6XZ66</accession>
<name>A0A1F6XZ66_9BACT</name>
<dbReference type="Pfam" id="PF00814">
    <property type="entry name" value="TsaD"/>
    <property type="match status" value="1"/>
</dbReference>
<dbReference type="Proteomes" id="UP000176479">
    <property type="component" value="Unassembled WGS sequence"/>
</dbReference>
<dbReference type="InterPro" id="IPR043129">
    <property type="entry name" value="ATPase_NBD"/>
</dbReference>
<evidence type="ECO:0000313" key="3">
    <source>
        <dbReference type="Proteomes" id="UP000176479"/>
    </source>
</evidence>
<comment type="caution">
    <text evidence="2">The sequence shown here is derived from an EMBL/GenBank/DDBJ whole genome shotgun (WGS) entry which is preliminary data.</text>
</comment>
<gene>
    <name evidence="2" type="ORF">A3H53_01565</name>
</gene>
<organism evidence="2 3">
    <name type="scientific">Candidatus Nomurabacteria bacterium RIFCSPLOWO2_02_FULL_40_10</name>
    <dbReference type="NCBI Taxonomy" id="1801786"/>
    <lineage>
        <taxon>Bacteria</taxon>
        <taxon>Candidatus Nomuraibacteriota</taxon>
    </lineage>
</organism>
<evidence type="ECO:0000259" key="1">
    <source>
        <dbReference type="Pfam" id="PF00814"/>
    </source>
</evidence>
<dbReference type="AlphaFoldDB" id="A0A1F6XZ66"/>
<sequence>MKVKRGATNASFKVLANNSNSQINIHIPYGGVYPVLAKREHAKNLPIVLEASLKQAKLDKKETPVDAIAVTYGPGLEMCLWEGITFAKDLAEKWSAGRRNAVPIIPVNHMEGHVLSVFGKDKGSFKIPKIKTPAISLLVSGGHTQLVLMKKWMDYEIIGKTLDDAVGEAFDKVARMLDLPYPGGPQISKLAEKLRAKEKPIFAGSLSPRARGALPLSSPACETPRKDCFSFALPRPMLHSKNFDFSFAGLKTAVLYLIRDFLKQNKQHTNKLEFVRMFPEVASKIALEFENAATECLVYKTKKAMEKYGAKTLIVAGGVAANKYLRKKIKKITGKKIKLFVPTQELSGDNSLMIGIAGYLNYIKNKKKVPKPESIKATGNLKL</sequence>
<dbReference type="EMBL" id="MFVK01000023">
    <property type="protein sequence ID" value="OGI99405.1"/>
    <property type="molecule type" value="Genomic_DNA"/>
</dbReference>
<dbReference type="PANTHER" id="PTHR11735:SF6">
    <property type="entry name" value="TRNA N6-ADENOSINE THREONYLCARBAMOYLTRANSFERASE, MITOCHONDRIAL"/>
    <property type="match status" value="1"/>
</dbReference>
<dbReference type="Gene3D" id="3.30.420.40">
    <property type="match status" value="2"/>
</dbReference>
<reference evidence="2 3" key="1">
    <citation type="journal article" date="2016" name="Nat. Commun.">
        <title>Thousands of microbial genomes shed light on interconnected biogeochemical processes in an aquifer system.</title>
        <authorList>
            <person name="Anantharaman K."/>
            <person name="Brown C.T."/>
            <person name="Hug L.A."/>
            <person name="Sharon I."/>
            <person name="Castelle C.J."/>
            <person name="Probst A.J."/>
            <person name="Thomas B.C."/>
            <person name="Singh A."/>
            <person name="Wilkins M.J."/>
            <person name="Karaoz U."/>
            <person name="Brodie E.L."/>
            <person name="Williams K.H."/>
            <person name="Hubbard S.S."/>
            <person name="Banfield J.F."/>
        </authorList>
    </citation>
    <scope>NUCLEOTIDE SEQUENCE [LARGE SCALE GENOMIC DNA]</scope>
</reference>
<feature type="domain" description="Gcp-like" evidence="1">
    <location>
        <begin position="13"/>
        <end position="355"/>
    </location>
</feature>
<protein>
    <recommendedName>
        <fullName evidence="1">Gcp-like domain-containing protein</fullName>
    </recommendedName>
</protein>
<evidence type="ECO:0000313" key="2">
    <source>
        <dbReference type="EMBL" id="OGI99405.1"/>
    </source>
</evidence>
<dbReference type="InterPro" id="IPR000905">
    <property type="entry name" value="Gcp-like_dom"/>
</dbReference>
<proteinExistence type="predicted"/>